<dbReference type="Proteomes" id="UP000243670">
    <property type="component" value="Nucleomorph 1"/>
</dbReference>
<keyword evidence="1" id="KW-0472">Membrane</keyword>
<gene>
    <name evidence="2" type="ORF">M951_chr165</name>
</gene>
<dbReference type="AlphaFoldDB" id="A0A060D6C6"/>
<dbReference type="EMBL" id="CP006627">
    <property type="protein sequence ID" value="AIB09551.1"/>
    <property type="molecule type" value="Genomic_DNA"/>
</dbReference>
<sequence length="240" mass="29842">MLVNELFILNYFMKIYKIISLNIFIMLLVMVLKKKFFNFFIILLLKTINNPLSSEFFYFHGIFFFIVMFNQIKIFKQKKVCLKNITSVKYFFFYKKMFMLRKKLRSRTVFLKKKLLYKLFYLKKKRILFAKIFKIRVFFNKIYKKKKLKISLILKKIFLVQYINTFKIYHNIKCKIQKNYLDLFKYCICIFSKYKKSLIIIIRILLYLSEYISDKMYFQAIFSLLKIENFNRYLQSLKRR</sequence>
<keyword evidence="2" id="KW-0542">Nucleomorph</keyword>
<name>A0A060D6C6_9EUKA</name>
<proteinExistence type="predicted"/>
<evidence type="ECO:0000313" key="3">
    <source>
        <dbReference type="Proteomes" id="UP000243670"/>
    </source>
</evidence>
<keyword evidence="1" id="KW-1133">Transmembrane helix</keyword>
<keyword evidence="1" id="KW-0812">Transmembrane</keyword>
<evidence type="ECO:0000313" key="2">
    <source>
        <dbReference type="EMBL" id="AIB09551.1"/>
    </source>
</evidence>
<geneLocation type="nucleomorph" evidence="2"/>
<protein>
    <submittedName>
        <fullName evidence="2">Uncharacterized protein</fullName>
    </submittedName>
</protein>
<reference evidence="2 3" key="1">
    <citation type="journal article" date="2014" name="BMC Genomics">
        <title>Nucleomorph and plastid genome sequences of the chlorarachniophyte Lotharella oceanica: convergent reductive evolution and frequent recombination in nucleomorph-bearing algae.</title>
        <authorList>
            <person name="Tanifuji G."/>
            <person name="Onodera N.T."/>
            <person name="Brown M.W."/>
            <person name="Curtis B.A."/>
            <person name="Roger A.J."/>
            <person name="Ka-Shu Wong G."/>
            <person name="Melkonian M."/>
            <person name="Archibald J.M."/>
        </authorList>
    </citation>
    <scope>NUCLEOTIDE SEQUENCE [LARGE SCALE GENOMIC DNA]</scope>
    <source>
        <strain evidence="2 3">CCMP622</strain>
    </source>
</reference>
<accession>A0A060D6C6</accession>
<evidence type="ECO:0000256" key="1">
    <source>
        <dbReference type="SAM" id="Phobius"/>
    </source>
</evidence>
<feature type="transmembrane region" description="Helical" evidence="1">
    <location>
        <begin position="57"/>
        <end position="75"/>
    </location>
</feature>
<organism evidence="2 3">
    <name type="scientific">Lotharella oceanica</name>
    <dbReference type="NCBI Taxonomy" id="641309"/>
    <lineage>
        <taxon>Eukaryota</taxon>
        <taxon>Sar</taxon>
        <taxon>Rhizaria</taxon>
        <taxon>Cercozoa</taxon>
        <taxon>Chlorarachniophyceae</taxon>
        <taxon>Lotharella</taxon>
    </lineage>
</organism>